<feature type="domain" description="DUF4136" evidence="2">
    <location>
        <begin position="22"/>
        <end position="179"/>
    </location>
</feature>
<evidence type="ECO:0000313" key="3">
    <source>
        <dbReference type="EMBL" id="QOY85892.1"/>
    </source>
</evidence>
<dbReference type="RefSeq" id="WP_194447562.1">
    <property type="nucleotide sequence ID" value="NZ_CP063849.1"/>
</dbReference>
<dbReference type="EMBL" id="CP063849">
    <property type="protein sequence ID" value="QOY85892.1"/>
    <property type="molecule type" value="Genomic_DNA"/>
</dbReference>
<feature type="chain" id="PRO_5032455679" evidence="1">
    <location>
        <begin position="20"/>
        <end position="185"/>
    </location>
</feature>
<gene>
    <name evidence="3" type="ORF">IRI77_24135</name>
</gene>
<dbReference type="Pfam" id="PF13590">
    <property type="entry name" value="DUF4136"/>
    <property type="match status" value="1"/>
</dbReference>
<proteinExistence type="predicted"/>
<evidence type="ECO:0000313" key="4">
    <source>
        <dbReference type="Proteomes" id="UP000593892"/>
    </source>
</evidence>
<protein>
    <submittedName>
        <fullName evidence="3">DUF4136 domain-containing protein</fullName>
    </submittedName>
</protein>
<reference evidence="3 4" key="1">
    <citation type="submission" date="2020-10" db="EMBL/GenBank/DDBJ databases">
        <title>Complete genome sequence of Paludibaculum fermentans P105T, a facultatively anaerobic acidobacterium capable of dissimilatory Fe(III) reduction.</title>
        <authorList>
            <person name="Dedysh S.N."/>
            <person name="Beletsky A.V."/>
            <person name="Kulichevskaya I.S."/>
            <person name="Mardanov A.V."/>
            <person name="Ravin N.V."/>
        </authorList>
    </citation>
    <scope>NUCLEOTIDE SEQUENCE [LARGE SCALE GENOMIC DNA]</scope>
    <source>
        <strain evidence="3 4">P105</strain>
    </source>
</reference>
<keyword evidence="4" id="KW-1185">Reference proteome</keyword>
<feature type="signal peptide" evidence="1">
    <location>
        <begin position="1"/>
        <end position="19"/>
    </location>
</feature>
<evidence type="ECO:0000259" key="2">
    <source>
        <dbReference type="Pfam" id="PF13590"/>
    </source>
</evidence>
<name>A0A7S7NLN7_PALFE</name>
<organism evidence="3 4">
    <name type="scientific">Paludibaculum fermentans</name>
    <dbReference type="NCBI Taxonomy" id="1473598"/>
    <lineage>
        <taxon>Bacteria</taxon>
        <taxon>Pseudomonadati</taxon>
        <taxon>Acidobacteriota</taxon>
        <taxon>Terriglobia</taxon>
        <taxon>Bryobacterales</taxon>
        <taxon>Bryobacteraceae</taxon>
        <taxon>Paludibaculum</taxon>
    </lineage>
</organism>
<dbReference type="KEGG" id="pfer:IRI77_24135"/>
<accession>A0A7S7NLN7</accession>
<dbReference type="Gene3D" id="3.30.160.670">
    <property type="match status" value="1"/>
</dbReference>
<dbReference type="InterPro" id="IPR025411">
    <property type="entry name" value="DUF4136"/>
</dbReference>
<dbReference type="AlphaFoldDB" id="A0A7S7NLN7"/>
<evidence type="ECO:0000256" key="1">
    <source>
        <dbReference type="SAM" id="SignalP"/>
    </source>
</evidence>
<dbReference type="Proteomes" id="UP000593892">
    <property type="component" value="Chromosome"/>
</dbReference>
<sequence length="185" mass="21108">MKLRNTILALACLTSAGFAQDVRYNYANGTDFSQYKTYKWGQSRAAEKLDTITDRQLREAVDAEMTKKGFVRQEEGRTDLLLVYEPSTRNEKQITSFDSGWGYGRGWGRRWSGYGPGITTAETSTIRVGEFALDIYDREKHELVWRGVASKTLDPNMKPEKWQKTIQAGAEKLLKNFPPPVKKQS</sequence>
<keyword evidence="1" id="KW-0732">Signal</keyword>